<evidence type="ECO:0000313" key="1">
    <source>
        <dbReference type="EMBL" id="OWK64097.1"/>
    </source>
</evidence>
<evidence type="ECO:0000313" key="2">
    <source>
        <dbReference type="Proteomes" id="UP000197619"/>
    </source>
</evidence>
<proteinExistence type="predicted"/>
<name>A0A218VDD2_9PASE</name>
<accession>A0A218VDD2</accession>
<sequence length="56" mass="6174">MVCIINRSSSVGSQLLTHPMMCLSSCVLDILSRRILLETVLKAVLKSKRIRSAGFP</sequence>
<keyword evidence="2" id="KW-1185">Reference proteome</keyword>
<gene>
    <name evidence="1" type="ORF">RLOC_00011023</name>
</gene>
<dbReference type="Proteomes" id="UP000197619">
    <property type="component" value="Unassembled WGS sequence"/>
</dbReference>
<reference evidence="1 2" key="1">
    <citation type="submission" date="2017-05" db="EMBL/GenBank/DDBJ databases">
        <title>Genome of assembly of the Bengalese finch, Lonchura striata domestica.</title>
        <authorList>
            <person name="Colquitt B.M."/>
            <person name="Brainard M.S."/>
        </authorList>
    </citation>
    <scope>NUCLEOTIDE SEQUENCE [LARGE SCALE GENOMIC DNA]</scope>
    <source>
        <strain evidence="1">White83orange57</strain>
    </source>
</reference>
<dbReference type="EMBL" id="MUZQ01000005">
    <property type="protein sequence ID" value="OWK64097.1"/>
    <property type="molecule type" value="Genomic_DNA"/>
</dbReference>
<dbReference type="AlphaFoldDB" id="A0A218VDD2"/>
<comment type="caution">
    <text evidence="1">The sequence shown here is derived from an EMBL/GenBank/DDBJ whole genome shotgun (WGS) entry which is preliminary data.</text>
</comment>
<organism evidence="1 2">
    <name type="scientific">Lonchura striata</name>
    <name type="common">white-rumped munia</name>
    <dbReference type="NCBI Taxonomy" id="40157"/>
    <lineage>
        <taxon>Eukaryota</taxon>
        <taxon>Metazoa</taxon>
        <taxon>Chordata</taxon>
        <taxon>Craniata</taxon>
        <taxon>Vertebrata</taxon>
        <taxon>Euteleostomi</taxon>
        <taxon>Archelosauria</taxon>
        <taxon>Archosauria</taxon>
        <taxon>Dinosauria</taxon>
        <taxon>Saurischia</taxon>
        <taxon>Theropoda</taxon>
        <taxon>Coelurosauria</taxon>
        <taxon>Aves</taxon>
        <taxon>Neognathae</taxon>
        <taxon>Neoaves</taxon>
        <taxon>Telluraves</taxon>
        <taxon>Australaves</taxon>
        <taxon>Passeriformes</taxon>
        <taxon>Passeroidea</taxon>
        <taxon>Estrildidae</taxon>
        <taxon>Estrildinae</taxon>
        <taxon>Lonchura</taxon>
    </lineage>
</organism>
<protein>
    <submittedName>
        <fullName evidence="1">Uncharacterized protein</fullName>
    </submittedName>
</protein>